<feature type="transmembrane region" description="Helical" evidence="5">
    <location>
        <begin position="97"/>
        <end position="118"/>
    </location>
</feature>
<dbReference type="NCBIfam" id="NF038017">
    <property type="entry name" value="ABC_perm1"/>
    <property type="match status" value="1"/>
</dbReference>
<dbReference type="Proteomes" id="UP001321825">
    <property type="component" value="Chromosome"/>
</dbReference>
<evidence type="ECO:0000313" key="7">
    <source>
        <dbReference type="EMBL" id="BCX81985.1"/>
    </source>
</evidence>
<dbReference type="EMBL" id="AP024714">
    <property type="protein sequence ID" value="BCX81985.1"/>
    <property type="molecule type" value="Genomic_DNA"/>
</dbReference>
<accession>A0AAU9C025</accession>
<keyword evidence="2 5" id="KW-0812">Transmembrane</keyword>
<evidence type="ECO:0000256" key="1">
    <source>
        <dbReference type="ARBA" id="ARBA00004651"/>
    </source>
</evidence>
<evidence type="ECO:0000259" key="6">
    <source>
        <dbReference type="PROSITE" id="PS50928"/>
    </source>
</evidence>
<dbReference type="KEGG" id="mcau:MIT9_P1567"/>
<evidence type="ECO:0000313" key="8">
    <source>
        <dbReference type="Proteomes" id="UP001321825"/>
    </source>
</evidence>
<name>A0AAU9C025_9GAMM</name>
<gene>
    <name evidence="7" type="ORF">MIT9_P1567</name>
</gene>
<keyword evidence="3 5" id="KW-1133">Transmembrane helix</keyword>
<dbReference type="InterPro" id="IPR035906">
    <property type="entry name" value="MetI-like_sf"/>
</dbReference>
<evidence type="ECO:0000256" key="4">
    <source>
        <dbReference type="ARBA" id="ARBA00023136"/>
    </source>
</evidence>
<dbReference type="SUPFAM" id="SSF161098">
    <property type="entry name" value="MetI-like"/>
    <property type="match status" value="1"/>
</dbReference>
<keyword evidence="8" id="KW-1185">Reference proteome</keyword>
<dbReference type="InterPro" id="IPR000515">
    <property type="entry name" value="MetI-like"/>
</dbReference>
<evidence type="ECO:0000256" key="5">
    <source>
        <dbReference type="SAM" id="Phobius"/>
    </source>
</evidence>
<dbReference type="Gene3D" id="1.10.3720.10">
    <property type="entry name" value="MetI-like"/>
    <property type="match status" value="1"/>
</dbReference>
<comment type="subcellular location">
    <subcellularLocation>
        <location evidence="1">Cell membrane</location>
        <topology evidence="1">Multi-pass membrane protein</topology>
    </subcellularLocation>
</comment>
<dbReference type="GO" id="GO:0005886">
    <property type="term" value="C:plasma membrane"/>
    <property type="evidence" value="ECO:0007669"/>
    <property type="project" value="UniProtKB-SubCell"/>
</dbReference>
<dbReference type="PANTHER" id="PTHR43632">
    <property type="entry name" value="PERMEASE COMPONENT OF TUNGSTATE ABC TRANSPORTER"/>
    <property type="match status" value="1"/>
</dbReference>
<feature type="transmembrane region" description="Helical" evidence="5">
    <location>
        <begin position="32"/>
        <end position="53"/>
    </location>
</feature>
<dbReference type="RefSeq" id="WP_317704405.1">
    <property type="nucleotide sequence ID" value="NZ_AP024714.1"/>
</dbReference>
<feature type="domain" description="ABC transmembrane type-1" evidence="6">
    <location>
        <begin position="26"/>
        <end position="222"/>
    </location>
</feature>
<dbReference type="AlphaFoldDB" id="A0AAU9C025"/>
<protein>
    <submittedName>
        <fullName evidence="7">Tungstate transport system permease protein</fullName>
    </submittedName>
</protein>
<feature type="transmembrane region" description="Helical" evidence="5">
    <location>
        <begin position="203"/>
        <end position="225"/>
    </location>
</feature>
<dbReference type="InterPro" id="IPR049783">
    <property type="entry name" value="ABC_perm_TupB-like"/>
</dbReference>
<dbReference type="PANTHER" id="PTHR43632:SF1">
    <property type="entry name" value="PERMEASE COMPONENT OF TUNGSTATE ABC TRANSPORTER"/>
    <property type="match status" value="1"/>
</dbReference>
<feature type="transmembrane region" description="Helical" evidence="5">
    <location>
        <begin position="155"/>
        <end position="182"/>
    </location>
</feature>
<proteinExistence type="predicted"/>
<evidence type="ECO:0000256" key="2">
    <source>
        <dbReference type="ARBA" id="ARBA00022692"/>
    </source>
</evidence>
<keyword evidence="4 5" id="KW-0472">Membrane</keyword>
<dbReference type="GO" id="GO:0055085">
    <property type="term" value="P:transmembrane transport"/>
    <property type="evidence" value="ECO:0007669"/>
    <property type="project" value="InterPro"/>
</dbReference>
<evidence type="ECO:0000256" key="3">
    <source>
        <dbReference type="ARBA" id="ARBA00022989"/>
    </source>
</evidence>
<feature type="transmembrane region" description="Helical" evidence="5">
    <location>
        <begin position="65"/>
        <end position="85"/>
    </location>
</feature>
<dbReference type="PROSITE" id="PS50928">
    <property type="entry name" value="ABC_TM1"/>
    <property type="match status" value="1"/>
</dbReference>
<sequence>MDFFEASLRAAWKLVLSGDPQLWRIVSTSLKISLTAVAAAALIAVPAGVLIGMRAFPGRRWLRQLLASLTALPTVVVGLLLYALLSRRGPLGDWGLLYTPVAVVIGEAVLILPLLLHWISTAVLSADPRLLPTLEALGAGGLHKLWYLASELRTGIAAALVTAFGRAIAEVGVAMMLGGNIAGFTRTMTTAIALETGKGEFELALALGMILLAVAFAVNALLAWLQEGD</sequence>
<organism evidence="7 8">
    <name type="scientific">Methylomarinovum caldicuralii</name>
    <dbReference type="NCBI Taxonomy" id="438856"/>
    <lineage>
        <taxon>Bacteria</taxon>
        <taxon>Pseudomonadati</taxon>
        <taxon>Pseudomonadota</taxon>
        <taxon>Gammaproteobacteria</taxon>
        <taxon>Methylococcales</taxon>
        <taxon>Methylothermaceae</taxon>
        <taxon>Methylomarinovum</taxon>
    </lineage>
</organism>
<reference evidence="8" key="1">
    <citation type="journal article" date="2024" name="Int. J. Syst. Evol. Microbiol.">
        <title>Methylomarinovum tepidoasis sp. nov., a moderately thermophilic methanotroph of the family Methylothermaceae isolated from a deep-sea hydrothermal field.</title>
        <authorList>
            <person name="Hirayama H."/>
            <person name="Takaki Y."/>
            <person name="Abe M."/>
            <person name="Miyazaki M."/>
            <person name="Uematsu K."/>
            <person name="Matsui Y."/>
            <person name="Takai K."/>
        </authorList>
    </citation>
    <scope>NUCLEOTIDE SEQUENCE [LARGE SCALE GENOMIC DNA]</scope>
    <source>
        <strain evidence="8">IT-9</strain>
    </source>
</reference>